<dbReference type="InterPro" id="IPR037523">
    <property type="entry name" value="VOC_core"/>
</dbReference>
<dbReference type="CDD" id="cd16359">
    <property type="entry name" value="VOC_BsCatE_like_C"/>
    <property type="match status" value="1"/>
</dbReference>
<comment type="caution">
    <text evidence="4">The sequence shown here is derived from an EMBL/GenBank/DDBJ whole genome shotgun (WGS) entry which is preliminary data.</text>
</comment>
<evidence type="ECO:0000259" key="3">
    <source>
        <dbReference type="PROSITE" id="PS51819"/>
    </source>
</evidence>
<gene>
    <name evidence="4" type="ORF">ACFO0S_10455</name>
</gene>
<dbReference type="PANTHER" id="PTHR43279:SF1">
    <property type="entry name" value="CATECHOL-2,3-DIOXYGENASE"/>
    <property type="match status" value="1"/>
</dbReference>
<feature type="domain" description="VOC" evidence="3">
    <location>
        <begin position="10"/>
        <end position="126"/>
    </location>
</feature>
<dbReference type="PROSITE" id="PS51819">
    <property type="entry name" value="VOC"/>
    <property type="match status" value="2"/>
</dbReference>
<organism evidence="4 5">
    <name type="scientific">Chryseomicrobium palamuruense</name>
    <dbReference type="NCBI Taxonomy" id="682973"/>
    <lineage>
        <taxon>Bacteria</taxon>
        <taxon>Bacillati</taxon>
        <taxon>Bacillota</taxon>
        <taxon>Bacilli</taxon>
        <taxon>Bacillales</taxon>
        <taxon>Caryophanaceae</taxon>
        <taxon>Chryseomicrobium</taxon>
    </lineage>
</organism>
<evidence type="ECO:0000313" key="4">
    <source>
        <dbReference type="EMBL" id="MFC4355471.1"/>
    </source>
</evidence>
<feature type="coiled-coil region" evidence="2">
    <location>
        <begin position="237"/>
        <end position="264"/>
    </location>
</feature>
<keyword evidence="1" id="KW-0479">Metal-binding</keyword>
<evidence type="ECO:0000256" key="1">
    <source>
        <dbReference type="ARBA" id="ARBA00022723"/>
    </source>
</evidence>
<dbReference type="RefSeq" id="WP_378141956.1">
    <property type="nucleotide sequence ID" value="NZ_JBHSEF010000023.1"/>
</dbReference>
<evidence type="ECO:0000313" key="5">
    <source>
        <dbReference type="Proteomes" id="UP001595733"/>
    </source>
</evidence>
<keyword evidence="2" id="KW-0175">Coiled coil</keyword>
<reference evidence="5" key="1">
    <citation type="journal article" date="2019" name="Int. J. Syst. Evol. Microbiol.">
        <title>The Global Catalogue of Microorganisms (GCM) 10K type strain sequencing project: providing services to taxonomists for standard genome sequencing and annotation.</title>
        <authorList>
            <consortium name="The Broad Institute Genomics Platform"/>
            <consortium name="The Broad Institute Genome Sequencing Center for Infectious Disease"/>
            <person name="Wu L."/>
            <person name="Ma J."/>
        </authorList>
    </citation>
    <scope>NUCLEOTIDE SEQUENCE [LARGE SCALE GENOMIC DNA]</scope>
    <source>
        <strain evidence="5">CCUG 50353</strain>
    </source>
</reference>
<feature type="domain" description="VOC" evidence="3">
    <location>
        <begin position="168"/>
        <end position="282"/>
    </location>
</feature>
<evidence type="ECO:0000256" key="2">
    <source>
        <dbReference type="SAM" id="Coils"/>
    </source>
</evidence>
<name>A0ABV8UXZ8_9BACL</name>
<dbReference type="InterPro" id="IPR018146">
    <property type="entry name" value="Glyoxalase_1_CS"/>
</dbReference>
<dbReference type="InterPro" id="IPR029068">
    <property type="entry name" value="Glyas_Bleomycin-R_OHBP_Dase"/>
</dbReference>
<dbReference type="InterPro" id="IPR004360">
    <property type="entry name" value="Glyas_Fos-R_dOase_dom"/>
</dbReference>
<dbReference type="Pfam" id="PF00903">
    <property type="entry name" value="Glyoxalase"/>
    <property type="match status" value="2"/>
</dbReference>
<dbReference type="Proteomes" id="UP001595733">
    <property type="component" value="Unassembled WGS sequence"/>
</dbReference>
<dbReference type="EMBL" id="JBHSEF010000023">
    <property type="protein sequence ID" value="MFC4355471.1"/>
    <property type="molecule type" value="Genomic_DNA"/>
</dbReference>
<proteinExistence type="predicted"/>
<sequence length="282" mass="31525">MNFHTKPVTYVSNVTIQVSDLQRSLDFYQRVIGFQILSQTSQEADLTADGQTAILTIVQPEDVTPKQPRTTGLYHFAILLPTREDLASIVPHLVNNGVQLGSSDHLVSEALYLPDPDGNGIEIYRDRLPEEWTWHGDSVEMTVDPLNFKDLLQPENISPWTGLPAGTVMGHIHLHVDDLKTAEAFYVDALGFEVVTRYGHQALFIADQKYHHHIGLNVWNGVGAPRPAENSVGLKHYTLTVANAEKLEDLAKRLEAKSYKANRQDSRVITEDAAGNEIHILY</sequence>
<keyword evidence="5" id="KW-1185">Reference proteome</keyword>
<accession>A0ABV8UXZ8</accession>
<dbReference type="PANTHER" id="PTHR43279">
    <property type="entry name" value="CATECHOL-2,3-DIOXYGENASE"/>
    <property type="match status" value="1"/>
</dbReference>
<dbReference type="PROSITE" id="PS00934">
    <property type="entry name" value="GLYOXALASE_I_1"/>
    <property type="match status" value="1"/>
</dbReference>
<protein>
    <submittedName>
        <fullName evidence="4">VOC family protein</fullName>
    </submittedName>
</protein>
<dbReference type="Gene3D" id="3.10.180.10">
    <property type="entry name" value="2,3-Dihydroxybiphenyl 1,2-Dioxygenase, domain 1"/>
    <property type="match status" value="2"/>
</dbReference>
<dbReference type="SUPFAM" id="SSF54593">
    <property type="entry name" value="Glyoxalase/Bleomycin resistance protein/Dihydroxybiphenyl dioxygenase"/>
    <property type="match status" value="2"/>
</dbReference>